<dbReference type="PIRSF" id="PIRSF029477">
    <property type="entry name" value="UCP029477"/>
    <property type="match status" value="1"/>
</dbReference>
<evidence type="ECO:0000313" key="2">
    <source>
        <dbReference type="EMBL" id="KAA3438075.1"/>
    </source>
</evidence>
<gene>
    <name evidence="2" type="ORF">FOA19_12440</name>
</gene>
<dbReference type="AlphaFoldDB" id="A0A5B6TFL9"/>
<accession>A0A5B6TFL9</accession>
<comment type="caution">
    <text evidence="2">The sequence shown here is derived from an EMBL/GenBank/DDBJ whole genome shotgun (WGS) entry which is preliminary data.</text>
</comment>
<evidence type="ECO:0000259" key="1">
    <source>
        <dbReference type="Pfam" id="PF09537"/>
    </source>
</evidence>
<sequence length="156" mass="16788">MDNVNSKVISTLNDLVETARDGRKGYETAADAVDNPQMKSEFHRLAHQRATFVSELESTAQSLGGSTTEKTTLEGAALQAAGAVHRGWINLKSAIGANDSKAILSECENGDAAALKAYDNALNDKDLPVNVLTLIQRQKQEIEAAKQTITTLKQAY</sequence>
<dbReference type="RefSeq" id="WP_149091138.1">
    <property type="nucleotide sequence ID" value="NZ_VKKY01000002.1"/>
</dbReference>
<feature type="domain" description="DUF2383" evidence="1">
    <location>
        <begin position="8"/>
        <end position="124"/>
    </location>
</feature>
<dbReference type="Proteomes" id="UP000324133">
    <property type="component" value="Unassembled WGS sequence"/>
</dbReference>
<dbReference type="NCBIfam" id="TIGR02284">
    <property type="entry name" value="PA2169 family four-helix-bundle protein"/>
    <property type="match status" value="1"/>
</dbReference>
<dbReference type="InterPro" id="IPR016920">
    <property type="entry name" value="UCP029477"/>
</dbReference>
<organism evidence="2 3">
    <name type="scientific">Rufibacter hautae</name>
    <dbReference type="NCBI Taxonomy" id="2595005"/>
    <lineage>
        <taxon>Bacteria</taxon>
        <taxon>Pseudomonadati</taxon>
        <taxon>Bacteroidota</taxon>
        <taxon>Cytophagia</taxon>
        <taxon>Cytophagales</taxon>
        <taxon>Hymenobacteraceae</taxon>
        <taxon>Rufibacter</taxon>
    </lineage>
</organism>
<reference evidence="2 3" key="1">
    <citation type="submission" date="2019-07" db="EMBL/GenBank/DDBJ databases">
        <title>Rufibacter sp. nov., isolated from lake sediment.</title>
        <authorList>
            <person name="Qu J.-H."/>
        </authorList>
    </citation>
    <scope>NUCLEOTIDE SEQUENCE [LARGE SCALE GENOMIC DNA]</scope>
    <source>
        <strain evidence="2 3">NBS58-1</strain>
    </source>
</reference>
<evidence type="ECO:0000313" key="3">
    <source>
        <dbReference type="Proteomes" id="UP000324133"/>
    </source>
</evidence>
<dbReference type="InterPro" id="IPR012347">
    <property type="entry name" value="Ferritin-like"/>
</dbReference>
<dbReference type="Gene3D" id="1.20.1260.10">
    <property type="match status" value="1"/>
</dbReference>
<protein>
    <submittedName>
        <fullName evidence="2">PA2169 family four-helix-bundle protein</fullName>
    </submittedName>
</protein>
<dbReference type="InterPro" id="IPR019052">
    <property type="entry name" value="DUF2383"/>
</dbReference>
<dbReference type="OrthoDB" id="282393at2"/>
<dbReference type="InterPro" id="IPR011971">
    <property type="entry name" value="CHP02284"/>
</dbReference>
<dbReference type="EMBL" id="VKKY01000002">
    <property type="protein sequence ID" value="KAA3438075.1"/>
    <property type="molecule type" value="Genomic_DNA"/>
</dbReference>
<proteinExistence type="predicted"/>
<keyword evidence="3" id="KW-1185">Reference proteome</keyword>
<name>A0A5B6TFL9_9BACT</name>
<dbReference type="Pfam" id="PF09537">
    <property type="entry name" value="DUF2383"/>
    <property type="match status" value="1"/>
</dbReference>